<name>A0AB39YUB7_9MICC</name>
<dbReference type="AlphaFoldDB" id="A0AB39YUB7"/>
<dbReference type="EMBL" id="CP165735">
    <property type="protein sequence ID" value="XDV72743.1"/>
    <property type="molecule type" value="Genomic_DNA"/>
</dbReference>
<evidence type="ECO:0000313" key="1">
    <source>
        <dbReference type="EMBL" id="XDV72743.1"/>
    </source>
</evidence>
<gene>
    <name evidence="1" type="ORF">ABQM86_06165</name>
</gene>
<reference evidence="1" key="1">
    <citation type="submission" date="2024-07" db="EMBL/GenBank/DDBJ databases">
        <authorList>
            <person name="Li J."/>
            <person name="Wei H."/>
            <person name="Ma J."/>
        </authorList>
    </citation>
    <scope>NUCLEOTIDE SEQUENCE</scope>
    <source>
        <strain evidence="1">AMU7</strain>
    </source>
</reference>
<organism evidence="1">
    <name type="scientific">Paenarthrobacter sp. AMU7</name>
    <dbReference type="NCBI Taxonomy" id="3162492"/>
    <lineage>
        <taxon>Bacteria</taxon>
        <taxon>Bacillati</taxon>
        <taxon>Actinomycetota</taxon>
        <taxon>Actinomycetes</taxon>
        <taxon>Micrococcales</taxon>
        <taxon>Micrococcaceae</taxon>
        <taxon>Paenarthrobacter</taxon>
    </lineage>
</organism>
<sequence>MRGSSAWPARADLLSVRPMVFVGGLRVSLLCLNARPLLVSVEVRLTVAE</sequence>
<dbReference type="RefSeq" id="WP_369746169.1">
    <property type="nucleotide sequence ID" value="NZ_CP165735.1"/>
</dbReference>
<accession>A0AB39YUB7</accession>
<proteinExistence type="predicted"/>
<protein>
    <submittedName>
        <fullName evidence="1">Uncharacterized protein</fullName>
    </submittedName>
</protein>